<dbReference type="STRING" id="157733.AB986_03885"/>
<evidence type="ECO:0000313" key="2">
    <source>
        <dbReference type="EMBL" id="KMM38447.1"/>
    </source>
</evidence>
<feature type="transmembrane region" description="Helical" evidence="1">
    <location>
        <begin position="56"/>
        <end position="75"/>
    </location>
</feature>
<dbReference type="OrthoDB" id="2972325at2"/>
<accession>A0A0J6FVQ1</accession>
<keyword evidence="1" id="KW-0472">Membrane</keyword>
<dbReference type="RefSeq" id="WP_048309560.1">
    <property type="nucleotide sequence ID" value="NZ_CP119526.1"/>
</dbReference>
<evidence type="ECO:0000256" key="1">
    <source>
        <dbReference type="SAM" id="Phobius"/>
    </source>
</evidence>
<evidence type="ECO:0000313" key="3">
    <source>
        <dbReference type="Proteomes" id="UP000035996"/>
    </source>
</evidence>
<dbReference type="EMBL" id="LELK01000001">
    <property type="protein sequence ID" value="KMM38447.1"/>
    <property type="molecule type" value="Genomic_DNA"/>
</dbReference>
<protein>
    <submittedName>
        <fullName evidence="2">Uncharacterized protein</fullName>
    </submittedName>
</protein>
<proteinExistence type="predicted"/>
<name>A0A0J6FVQ1_9BACL</name>
<keyword evidence="3" id="KW-1185">Reference proteome</keyword>
<keyword evidence="1" id="KW-1133">Transmembrane helix</keyword>
<sequence>MKIVFSKPAIWFYSLFISIAVALVLEITVIGTEEYAQFDNSTKAKNEARLLKSIQASYFPSIIVLHLLIVIRFLVKYYKKMF</sequence>
<keyword evidence="1" id="KW-0812">Transmembrane</keyword>
<comment type="caution">
    <text evidence="2">The sequence shown here is derived from an EMBL/GenBank/DDBJ whole genome shotgun (WGS) entry which is preliminary data.</text>
</comment>
<dbReference type="Proteomes" id="UP000035996">
    <property type="component" value="Unassembled WGS sequence"/>
</dbReference>
<dbReference type="AlphaFoldDB" id="A0A0J6FVQ1"/>
<feature type="transmembrane region" description="Helical" evidence="1">
    <location>
        <begin position="12"/>
        <end position="31"/>
    </location>
</feature>
<gene>
    <name evidence="2" type="ORF">AB986_03885</name>
</gene>
<reference evidence="2" key="1">
    <citation type="submission" date="2015-06" db="EMBL/GenBank/DDBJ databases">
        <authorList>
            <person name="Liu B."/>
            <person name="Wang J."/>
            <person name="Zhu Y."/>
            <person name="Liu G."/>
            <person name="Chen Q."/>
            <person name="Zheng C."/>
            <person name="Che J."/>
            <person name="Ge C."/>
            <person name="Shi H."/>
            <person name="Pan Z."/>
            <person name="Liu X."/>
        </authorList>
    </citation>
    <scope>NUCLEOTIDE SEQUENCE [LARGE SCALE GENOMIC DNA]</scope>
    <source>
        <strain evidence="2">DSM 16346</strain>
    </source>
</reference>
<organism evidence="2 3">
    <name type="scientific">Guptibacillus hwajinpoensis</name>
    <dbReference type="NCBI Taxonomy" id="208199"/>
    <lineage>
        <taxon>Bacteria</taxon>
        <taxon>Bacillati</taxon>
        <taxon>Bacillota</taxon>
        <taxon>Bacilli</taxon>
        <taxon>Bacillales</taxon>
        <taxon>Guptibacillaceae</taxon>
        <taxon>Guptibacillus</taxon>
    </lineage>
</organism>